<feature type="transmembrane region" description="Helical" evidence="7">
    <location>
        <begin position="243"/>
        <end position="266"/>
    </location>
</feature>
<feature type="domain" description="ABC transmembrane type-1" evidence="8">
    <location>
        <begin position="91"/>
        <end position="294"/>
    </location>
</feature>
<evidence type="ECO:0000259" key="8">
    <source>
        <dbReference type="PROSITE" id="PS50928"/>
    </source>
</evidence>
<dbReference type="Pfam" id="PF00528">
    <property type="entry name" value="BPD_transp_1"/>
    <property type="match status" value="1"/>
</dbReference>
<dbReference type="GO" id="GO:0005886">
    <property type="term" value="C:plasma membrane"/>
    <property type="evidence" value="ECO:0007669"/>
    <property type="project" value="InterPro"/>
</dbReference>
<dbReference type="EMBL" id="CAADIP010000027">
    <property type="protein sequence ID" value="VFR91279.1"/>
    <property type="molecule type" value="Genomic_DNA"/>
</dbReference>
<dbReference type="NCBIfam" id="TIGR00969">
    <property type="entry name" value="3a0106s02"/>
    <property type="match status" value="1"/>
</dbReference>
<dbReference type="PANTHER" id="PTHR30406:SF10">
    <property type="entry name" value="SULFATE TRANSPORT SYSTEM PERMEASE PROTEIN CYST"/>
    <property type="match status" value="1"/>
</dbReference>
<keyword evidence="4 7" id="KW-1133">Transmembrane helix</keyword>
<evidence type="ECO:0000313" key="12">
    <source>
        <dbReference type="EMBL" id="VFR91279.1"/>
    </source>
</evidence>
<dbReference type="AlphaFoldDB" id="A0A484NWJ2"/>
<dbReference type="PANTHER" id="PTHR30406">
    <property type="entry name" value="SULFATE TRANSPORT SYSTEM PERMEASE PROTEIN"/>
    <property type="match status" value="1"/>
</dbReference>
<dbReference type="InterPro" id="IPR005667">
    <property type="entry name" value="Sulph_transpt2"/>
</dbReference>
<dbReference type="EMBL" id="CAADIK010000069">
    <property type="protein sequence ID" value="VFR88820.1"/>
    <property type="molecule type" value="Genomic_DNA"/>
</dbReference>
<name>A0A484NWJ2_9ZZZZ</name>
<keyword evidence="2" id="KW-0813">Transport</keyword>
<reference evidence="9" key="1">
    <citation type="submission" date="2019-03" db="EMBL/GenBank/DDBJ databases">
        <authorList>
            <person name="Danneels B."/>
        </authorList>
    </citation>
    <scope>NUCLEOTIDE SEQUENCE</scope>
</reference>
<feature type="transmembrane region" description="Helical" evidence="7">
    <location>
        <begin position="135"/>
        <end position="155"/>
    </location>
</feature>
<dbReference type="SUPFAM" id="SSF161098">
    <property type="entry name" value="MetI-like"/>
    <property type="match status" value="1"/>
</dbReference>
<evidence type="ECO:0000256" key="4">
    <source>
        <dbReference type="ARBA" id="ARBA00022989"/>
    </source>
</evidence>
<dbReference type="InterPro" id="IPR035906">
    <property type="entry name" value="MetI-like_sf"/>
</dbReference>
<dbReference type="EMBL" id="CAADIZ010000003">
    <property type="protein sequence ID" value="VFS21143.1"/>
    <property type="molecule type" value="Genomic_DNA"/>
</dbReference>
<feature type="transmembrane region" description="Helical" evidence="7">
    <location>
        <begin position="91"/>
        <end position="115"/>
    </location>
</feature>
<organism evidence="9">
    <name type="scientific">plant metagenome</name>
    <dbReference type="NCBI Taxonomy" id="1297885"/>
    <lineage>
        <taxon>unclassified sequences</taxon>
        <taxon>metagenomes</taxon>
        <taxon>organismal metagenomes</taxon>
    </lineage>
</organism>
<sequence length="310" mass="33307">MAHTLPAARAGPNAGCPTGATGFFPCILPAMPKFFTRHPTLPGFGLSFGVSVLFLSLVILVPIAALFLYVSDMTWAQYWRAITDPRVLASYRVTLTGAAISTFLATVIGMLLAWVLVRYAFPGRRFLDALVDLPFALPTAVAGLTLSLLLSPGGWIGQWLAPLGWKVAYAFPGLVVAMTFTSLPFVVRSVQPVLADLGTEYEEAAHTLGATDTQTIWRVLLPALVPAIFTGASQAFIRSLGEFGAVVMIAGNMPFKTEITSLMIFVRLSEYDYPAASAIASVVLLASLLLLFLLQVLQGRMLPWQRAGAL</sequence>
<dbReference type="PROSITE" id="PS50928">
    <property type="entry name" value="ABC_TM1"/>
    <property type="match status" value="1"/>
</dbReference>
<dbReference type="InterPro" id="IPR000515">
    <property type="entry name" value="MetI-like"/>
</dbReference>
<feature type="transmembrane region" description="Helical" evidence="7">
    <location>
        <begin position="216"/>
        <end position="236"/>
    </location>
</feature>
<evidence type="ECO:0000256" key="2">
    <source>
        <dbReference type="ARBA" id="ARBA00022448"/>
    </source>
</evidence>
<evidence type="ECO:0000256" key="7">
    <source>
        <dbReference type="SAM" id="Phobius"/>
    </source>
</evidence>
<feature type="transmembrane region" description="Helical" evidence="7">
    <location>
        <begin position="167"/>
        <end position="187"/>
    </location>
</feature>
<evidence type="ECO:0000256" key="5">
    <source>
        <dbReference type="ARBA" id="ARBA00023032"/>
    </source>
</evidence>
<accession>A0A484NWJ2</accession>
<feature type="transmembrane region" description="Helical" evidence="7">
    <location>
        <begin position="278"/>
        <end position="297"/>
    </location>
</feature>
<dbReference type="NCBIfam" id="TIGR02139">
    <property type="entry name" value="permease_CysT"/>
    <property type="match status" value="1"/>
</dbReference>
<evidence type="ECO:0000313" key="10">
    <source>
        <dbReference type="EMBL" id="VFR56168.1"/>
    </source>
</evidence>
<keyword evidence="3 7" id="KW-0812">Transmembrane</keyword>
<keyword evidence="5" id="KW-0764">Sulfate transport</keyword>
<proteinExistence type="predicted"/>
<gene>
    <name evidence="9" type="ORF">AMP9_2272</name>
    <name evidence="10" type="ORF">BRI6_2416</name>
    <name evidence="11" type="ORF">BRI9_2471</name>
    <name evidence="12" type="ORF">IVO3_2470</name>
    <name evidence="13" type="ORF">RAN7_2445</name>
</gene>
<protein>
    <submittedName>
        <fullName evidence="9">Sulfate transport system permease protein CysT</fullName>
    </submittedName>
</protein>
<keyword evidence="6 7" id="KW-0472">Membrane</keyword>
<evidence type="ECO:0000313" key="9">
    <source>
        <dbReference type="EMBL" id="VFR16557.1"/>
    </source>
</evidence>
<evidence type="ECO:0000256" key="1">
    <source>
        <dbReference type="ARBA" id="ARBA00004141"/>
    </source>
</evidence>
<dbReference type="FunFam" id="1.10.3720.10:FF:000004">
    <property type="entry name" value="Sulfate transport system permease protein CysT"/>
    <property type="match status" value="1"/>
</dbReference>
<dbReference type="EMBL" id="CAADHY010000006">
    <property type="protein sequence ID" value="VFR16557.1"/>
    <property type="molecule type" value="Genomic_DNA"/>
</dbReference>
<evidence type="ECO:0000313" key="13">
    <source>
        <dbReference type="EMBL" id="VFS21143.1"/>
    </source>
</evidence>
<feature type="transmembrane region" description="Helical" evidence="7">
    <location>
        <begin position="44"/>
        <end position="70"/>
    </location>
</feature>
<dbReference type="InterPro" id="IPR011865">
    <property type="entry name" value="CysT_permease"/>
</dbReference>
<evidence type="ECO:0000313" key="11">
    <source>
        <dbReference type="EMBL" id="VFR88820.1"/>
    </source>
</evidence>
<dbReference type="GO" id="GO:0015419">
    <property type="term" value="F:ABC-type sulfate transporter activity"/>
    <property type="evidence" value="ECO:0007669"/>
    <property type="project" value="InterPro"/>
</dbReference>
<evidence type="ECO:0000256" key="6">
    <source>
        <dbReference type="ARBA" id="ARBA00023136"/>
    </source>
</evidence>
<evidence type="ECO:0000256" key="3">
    <source>
        <dbReference type="ARBA" id="ARBA00022692"/>
    </source>
</evidence>
<dbReference type="EMBL" id="CAADII010000053">
    <property type="protein sequence ID" value="VFR56168.1"/>
    <property type="molecule type" value="Genomic_DNA"/>
</dbReference>
<dbReference type="Gene3D" id="1.10.3720.10">
    <property type="entry name" value="MetI-like"/>
    <property type="match status" value="1"/>
</dbReference>
<dbReference type="CDD" id="cd06261">
    <property type="entry name" value="TM_PBP2"/>
    <property type="match status" value="1"/>
</dbReference>
<comment type="subcellular location">
    <subcellularLocation>
        <location evidence="1">Membrane</location>
        <topology evidence="1">Multi-pass membrane protein</topology>
    </subcellularLocation>
</comment>